<name>A0A377ASD4_ECOLX</name>
<organism evidence="1 2">
    <name type="scientific">Escherichia coli</name>
    <dbReference type="NCBI Taxonomy" id="562"/>
    <lineage>
        <taxon>Bacteria</taxon>
        <taxon>Pseudomonadati</taxon>
        <taxon>Pseudomonadota</taxon>
        <taxon>Gammaproteobacteria</taxon>
        <taxon>Enterobacterales</taxon>
        <taxon>Enterobacteriaceae</taxon>
        <taxon>Escherichia</taxon>
    </lineage>
</organism>
<proteinExistence type="predicted"/>
<evidence type="ECO:0000313" key="1">
    <source>
        <dbReference type="EMBL" id="STL27348.1"/>
    </source>
</evidence>
<protein>
    <submittedName>
        <fullName evidence="1">Uncharacterized protein</fullName>
    </submittedName>
</protein>
<evidence type="ECO:0000313" key="2">
    <source>
        <dbReference type="Proteomes" id="UP000254052"/>
    </source>
</evidence>
<sequence>MQLQCISCRLAISGEQKRSGTQQIMQRNVFIQRTSVYIKSETAFSGKR</sequence>
<dbReference type="Proteomes" id="UP000254052">
    <property type="component" value="Unassembled WGS sequence"/>
</dbReference>
<dbReference type="EMBL" id="UGED01000005">
    <property type="protein sequence ID" value="STL27348.1"/>
    <property type="molecule type" value="Genomic_DNA"/>
</dbReference>
<gene>
    <name evidence="1" type="ORF">NCTC9962_01571</name>
</gene>
<accession>A0A377ASD4</accession>
<reference evidence="1 2" key="1">
    <citation type="submission" date="2018-06" db="EMBL/GenBank/DDBJ databases">
        <authorList>
            <consortium name="Pathogen Informatics"/>
            <person name="Doyle S."/>
        </authorList>
    </citation>
    <scope>NUCLEOTIDE SEQUENCE [LARGE SCALE GENOMIC DNA]</scope>
    <source>
        <strain evidence="1 2">NCTC9962</strain>
    </source>
</reference>
<dbReference type="AlphaFoldDB" id="A0A377ASD4"/>